<dbReference type="PANTHER" id="PTHR42877">
    <property type="entry name" value="L-ORNITHINE N(5)-MONOOXYGENASE-RELATED"/>
    <property type="match status" value="1"/>
</dbReference>
<keyword evidence="6" id="KW-0503">Monooxygenase</keyword>
<proteinExistence type="inferred from homology"/>
<comment type="similarity">
    <text evidence="1">Belongs to the FAD-binding monooxygenase family.</text>
</comment>
<dbReference type="STRING" id="1081102.A0A168AEB7"/>
<evidence type="ECO:0000256" key="4">
    <source>
        <dbReference type="ARBA" id="ARBA00023002"/>
    </source>
</evidence>
<dbReference type="Proteomes" id="UP000076874">
    <property type="component" value="Unassembled WGS sequence"/>
</dbReference>
<dbReference type="SUPFAM" id="SSF51905">
    <property type="entry name" value="FAD/NAD(P)-binding domain"/>
    <property type="match status" value="3"/>
</dbReference>
<keyword evidence="4" id="KW-0560">Oxidoreductase</keyword>
<dbReference type="Gene3D" id="3.50.50.60">
    <property type="entry name" value="FAD/NAD(P)-binding domain"/>
    <property type="match status" value="2"/>
</dbReference>
<protein>
    <submittedName>
        <fullName evidence="6">Flavin monooxygenase-like protein</fullName>
    </submittedName>
</protein>
<organism evidence="6 7">
    <name type="scientific">Niveomyces insectorum RCEF 264</name>
    <dbReference type="NCBI Taxonomy" id="1081102"/>
    <lineage>
        <taxon>Eukaryota</taxon>
        <taxon>Fungi</taxon>
        <taxon>Dikarya</taxon>
        <taxon>Ascomycota</taxon>
        <taxon>Pezizomycotina</taxon>
        <taxon>Sordariomycetes</taxon>
        <taxon>Hypocreomycetidae</taxon>
        <taxon>Hypocreales</taxon>
        <taxon>Cordycipitaceae</taxon>
        <taxon>Niveomyces</taxon>
    </lineage>
</organism>
<evidence type="ECO:0000256" key="2">
    <source>
        <dbReference type="ARBA" id="ARBA00022630"/>
    </source>
</evidence>
<dbReference type="InterPro" id="IPR051209">
    <property type="entry name" value="FAD-bind_Monooxygenase_sf"/>
</dbReference>
<dbReference type="PANTHER" id="PTHR42877:SF4">
    <property type="entry name" value="FAD_NAD(P)-BINDING DOMAIN-CONTAINING PROTEIN-RELATED"/>
    <property type="match status" value="1"/>
</dbReference>
<dbReference type="GO" id="GO:0004499">
    <property type="term" value="F:N,N-dimethylaniline monooxygenase activity"/>
    <property type="evidence" value="ECO:0007669"/>
    <property type="project" value="InterPro"/>
</dbReference>
<evidence type="ECO:0000256" key="3">
    <source>
        <dbReference type="ARBA" id="ARBA00022827"/>
    </source>
</evidence>
<feature type="region of interest" description="Disordered" evidence="5">
    <location>
        <begin position="29"/>
        <end position="57"/>
    </location>
</feature>
<dbReference type="GO" id="GO:0050660">
    <property type="term" value="F:flavin adenine dinucleotide binding"/>
    <property type="evidence" value="ECO:0007669"/>
    <property type="project" value="InterPro"/>
</dbReference>
<reference evidence="6 7" key="1">
    <citation type="journal article" date="2016" name="Genome Biol. Evol.">
        <title>Divergent and convergent evolution of fungal pathogenicity.</title>
        <authorList>
            <person name="Shang Y."/>
            <person name="Xiao G."/>
            <person name="Zheng P."/>
            <person name="Cen K."/>
            <person name="Zhan S."/>
            <person name="Wang C."/>
        </authorList>
    </citation>
    <scope>NUCLEOTIDE SEQUENCE [LARGE SCALE GENOMIC DNA]</scope>
    <source>
        <strain evidence="6 7">RCEF 264</strain>
    </source>
</reference>
<keyword evidence="3" id="KW-0274">FAD</keyword>
<dbReference type="AlphaFoldDB" id="A0A168AEB7"/>
<dbReference type="GO" id="GO:0050661">
    <property type="term" value="F:NADP binding"/>
    <property type="evidence" value="ECO:0007669"/>
    <property type="project" value="InterPro"/>
</dbReference>
<name>A0A168AEB7_9HYPO</name>
<accession>A0A168AEB7</accession>
<dbReference type="Pfam" id="PF00743">
    <property type="entry name" value="FMO-like"/>
    <property type="match status" value="1"/>
</dbReference>
<dbReference type="InterPro" id="IPR036188">
    <property type="entry name" value="FAD/NAD-bd_sf"/>
</dbReference>
<evidence type="ECO:0000256" key="1">
    <source>
        <dbReference type="ARBA" id="ARBA00010139"/>
    </source>
</evidence>
<keyword evidence="7" id="KW-1185">Reference proteome</keyword>
<dbReference type="OrthoDB" id="74360at2759"/>
<comment type="caution">
    <text evidence="6">The sequence shown here is derived from an EMBL/GenBank/DDBJ whole genome shotgun (WGS) entry which is preliminary data.</text>
</comment>
<evidence type="ECO:0000313" key="7">
    <source>
        <dbReference type="Proteomes" id="UP000076874"/>
    </source>
</evidence>
<dbReference type="InterPro" id="IPR020946">
    <property type="entry name" value="Flavin_mOase-like"/>
</dbReference>
<evidence type="ECO:0000256" key="5">
    <source>
        <dbReference type="SAM" id="MobiDB-lite"/>
    </source>
</evidence>
<keyword evidence="2" id="KW-0285">Flavoprotein</keyword>
<evidence type="ECO:0000313" key="6">
    <source>
        <dbReference type="EMBL" id="OAA68631.1"/>
    </source>
</evidence>
<sequence>MALLADPSNEAGTALPVIDGPGAKTANGTSAKMAGVNGAGAEAGDGHGHGHGNTPADAAAALDPNYTIIEEPINTRRPIRVACLGAGYSGLMMGIVVSQRMQNANVEFVIYERNPDIGGTWLENRYPGCKCDIPAHNYAFSFCPKADWPNYYATAPQIYAYMKDVAAKYDVNKYIKFRHAIRSATWNEATGKWEIQVEAGDGSTFLDKCDVFINAGGVLNNWKLPAIPGLDSFKGKLVHTARWDTSYDFTGKRVASIGIGSSGIQIVPQLAKVVRSMDVHVRSKTWISPAPGINEPTANDPEMDDQYNFSQATLDQFKDPIALRDYRMAIMDRRIDNFKRALADSDIQVKAQELFRQSMRERLGDSEKGRRAADVLLPDYPVGCRRQTPGPGFLEALVQDNVELLWDDIDCITAKGIRTKSGEDKEYDAIVCATGFDTTFRPPFPLIGRNGVNLAERWDADRPKAYFGVAVPDFPNYFCFIGPNSPISNGSLVLSIQATAIYIYKWLNKLQTEAIRSVCVRHDANEEYNQHMQKFLERTVWTRGCRSWYKRGTVDGPVVAIYGGTTFHFMEALKNPRWEDFVMDRVPAAAANRFAYLGNGFTLSETKASSVGATQTLDFDEYWNLFVLPEIHD</sequence>
<dbReference type="EMBL" id="AZHD01000001">
    <property type="protein sequence ID" value="OAA68631.1"/>
    <property type="molecule type" value="Genomic_DNA"/>
</dbReference>
<gene>
    <name evidence="6" type="ORF">SPI_00826</name>
</gene>